<reference evidence="11" key="2">
    <citation type="submission" date="2020-10" db="UniProtKB">
        <authorList>
            <consortium name="WormBaseParasite"/>
        </authorList>
    </citation>
    <scope>IDENTIFICATION</scope>
</reference>
<evidence type="ECO:0000256" key="7">
    <source>
        <dbReference type="ARBA" id="ARBA00023049"/>
    </source>
</evidence>
<evidence type="ECO:0000313" key="11">
    <source>
        <dbReference type="WBParaSite" id="Pan_g3407.t1"/>
    </source>
</evidence>
<dbReference type="Pfam" id="PF05649">
    <property type="entry name" value="Peptidase_M13_N"/>
    <property type="match status" value="1"/>
</dbReference>
<dbReference type="GO" id="GO:0005886">
    <property type="term" value="C:plasma membrane"/>
    <property type="evidence" value="ECO:0007669"/>
    <property type="project" value="TreeGrafter"/>
</dbReference>
<evidence type="ECO:0000313" key="10">
    <source>
        <dbReference type="Proteomes" id="UP000492821"/>
    </source>
</evidence>
<evidence type="ECO:0000256" key="2">
    <source>
        <dbReference type="ARBA" id="ARBA00007357"/>
    </source>
</evidence>
<keyword evidence="10" id="KW-1185">Reference proteome</keyword>
<dbReference type="InterPro" id="IPR008753">
    <property type="entry name" value="Peptidase_M13_N"/>
</dbReference>
<keyword evidence="4" id="KW-0479">Metal-binding</keyword>
<dbReference type="Pfam" id="PF01431">
    <property type="entry name" value="Peptidase_M13"/>
    <property type="match status" value="1"/>
</dbReference>
<dbReference type="GO" id="GO:0046872">
    <property type="term" value="F:metal ion binding"/>
    <property type="evidence" value="ECO:0007669"/>
    <property type="project" value="UniProtKB-KW"/>
</dbReference>
<dbReference type="PANTHER" id="PTHR11733">
    <property type="entry name" value="ZINC METALLOPROTEASE FAMILY M13 NEPRILYSIN-RELATED"/>
    <property type="match status" value="1"/>
</dbReference>
<keyword evidence="6" id="KW-0862">Zinc</keyword>
<name>A0A7E4ZYE0_PANRE</name>
<feature type="domain" description="Peptidase M13 C-terminal" evidence="8">
    <location>
        <begin position="163"/>
        <end position="358"/>
    </location>
</feature>
<dbReference type="WBParaSite" id="Pan_g3407.t1">
    <property type="protein sequence ID" value="Pan_g3407.t1"/>
    <property type="gene ID" value="Pan_g3407"/>
</dbReference>
<reference evidence="10" key="1">
    <citation type="journal article" date="2013" name="Genetics">
        <title>The draft genome and transcriptome of Panagrellus redivivus are shaped by the harsh demands of a free-living lifestyle.</title>
        <authorList>
            <person name="Srinivasan J."/>
            <person name="Dillman A.R."/>
            <person name="Macchietto M.G."/>
            <person name="Heikkinen L."/>
            <person name="Lakso M."/>
            <person name="Fracchia K.M."/>
            <person name="Antoshechkin I."/>
            <person name="Mortazavi A."/>
            <person name="Wong G."/>
            <person name="Sternberg P.W."/>
        </authorList>
    </citation>
    <scope>NUCLEOTIDE SEQUENCE [LARGE SCALE GENOMIC DNA]</scope>
    <source>
        <strain evidence="10">MT8872</strain>
    </source>
</reference>
<dbReference type="GO" id="GO:0016485">
    <property type="term" value="P:protein processing"/>
    <property type="evidence" value="ECO:0007669"/>
    <property type="project" value="TreeGrafter"/>
</dbReference>
<evidence type="ECO:0000259" key="8">
    <source>
        <dbReference type="Pfam" id="PF01431"/>
    </source>
</evidence>
<evidence type="ECO:0000256" key="6">
    <source>
        <dbReference type="ARBA" id="ARBA00022833"/>
    </source>
</evidence>
<dbReference type="InterPro" id="IPR018497">
    <property type="entry name" value="Peptidase_M13_C"/>
</dbReference>
<dbReference type="CDD" id="cd08662">
    <property type="entry name" value="M13"/>
    <property type="match status" value="1"/>
</dbReference>
<dbReference type="InterPro" id="IPR000718">
    <property type="entry name" value="Peptidase_M13"/>
</dbReference>
<dbReference type="InterPro" id="IPR024079">
    <property type="entry name" value="MetalloPept_cat_dom_sf"/>
</dbReference>
<evidence type="ECO:0000256" key="4">
    <source>
        <dbReference type="ARBA" id="ARBA00022723"/>
    </source>
</evidence>
<accession>A0A7E4ZYE0</accession>
<comment type="similarity">
    <text evidence="2">Belongs to the peptidase M13 family.</text>
</comment>
<evidence type="ECO:0000256" key="1">
    <source>
        <dbReference type="ARBA" id="ARBA00001947"/>
    </source>
</evidence>
<evidence type="ECO:0000256" key="3">
    <source>
        <dbReference type="ARBA" id="ARBA00022670"/>
    </source>
</evidence>
<dbReference type="PANTHER" id="PTHR11733:SF237">
    <property type="entry name" value="NEPRILYSIN-LIKE 4"/>
    <property type="match status" value="1"/>
</dbReference>
<dbReference type="SUPFAM" id="SSF55486">
    <property type="entry name" value="Metalloproteases ('zincins'), catalytic domain"/>
    <property type="match status" value="1"/>
</dbReference>
<keyword evidence="7" id="KW-0482">Metalloprotease</keyword>
<evidence type="ECO:0000256" key="5">
    <source>
        <dbReference type="ARBA" id="ARBA00022801"/>
    </source>
</evidence>
<dbReference type="PRINTS" id="PR00786">
    <property type="entry name" value="NEPRILYSIN"/>
</dbReference>
<keyword evidence="3" id="KW-0645">Protease</keyword>
<protein>
    <submittedName>
        <fullName evidence="11">Peptidase_M13 domain-containing protein</fullName>
    </submittedName>
</protein>
<feature type="domain" description="Peptidase M13 N-terminal" evidence="9">
    <location>
        <begin position="26"/>
        <end position="104"/>
    </location>
</feature>
<proteinExistence type="inferred from homology"/>
<dbReference type="Gene3D" id="3.40.390.10">
    <property type="entry name" value="Collagenase (Catalytic Domain)"/>
    <property type="match status" value="1"/>
</dbReference>
<comment type="cofactor">
    <cofactor evidence="1">
        <name>Zn(2+)</name>
        <dbReference type="ChEBI" id="CHEBI:29105"/>
    </cofactor>
</comment>
<keyword evidence="5" id="KW-0378">Hydrolase</keyword>
<dbReference type="Proteomes" id="UP000492821">
    <property type="component" value="Unassembled WGS sequence"/>
</dbReference>
<dbReference type="AlphaFoldDB" id="A0A7E4ZYE0"/>
<sequence length="359" mass="41030">NIAYFKKLHALFTSKRDFANYAISSRSIICTELLTSVLLVKPVAQMYVTKYKNREVIVPKLTKMVTAIIEVLADMLNNAEWLDYDTRKNALNKLNHMEYSFVYPENLFDDTLLIEKDIPPSEPSESFIALFTRLMRNKVTASCARINQPVDKTEWIQPILTSNGFYVTTQNKFHIAIGILESPHFNQNVPDYVTYATLGVISGHEIMHGFDDDGRLYDAAGNKRNWWKTETAEKYVKKTSCYVDQYTKEGVDGQLSLGENIGDNVGMELAYKAYKKVMGNATEPALPGFEHFTVDQMFFLSYANAWCTSLKKEEADPNDPHPYALTRVKMTSTNIEEFSEAFKCPKKSTMNPDDRCSIW</sequence>
<organism evidence="10 11">
    <name type="scientific">Panagrellus redivivus</name>
    <name type="common">Microworm</name>
    <dbReference type="NCBI Taxonomy" id="6233"/>
    <lineage>
        <taxon>Eukaryota</taxon>
        <taxon>Metazoa</taxon>
        <taxon>Ecdysozoa</taxon>
        <taxon>Nematoda</taxon>
        <taxon>Chromadorea</taxon>
        <taxon>Rhabditida</taxon>
        <taxon>Tylenchina</taxon>
        <taxon>Panagrolaimomorpha</taxon>
        <taxon>Panagrolaimoidea</taxon>
        <taxon>Panagrolaimidae</taxon>
        <taxon>Panagrellus</taxon>
    </lineage>
</organism>
<dbReference type="PROSITE" id="PS51885">
    <property type="entry name" value="NEPRILYSIN"/>
    <property type="match status" value="1"/>
</dbReference>
<dbReference type="GO" id="GO:0004222">
    <property type="term" value="F:metalloendopeptidase activity"/>
    <property type="evidence" value="ECO:0007669"/>
    <property type="project" value="InterPro"/>
</dbReference>
<evidence type="ECO:0000259" key="9">
    <source>
        <dbReference type="Pfam" id="PF05649"/>
    </source>
</evidence>